<evidence type="ECO:0000313" key="4">
    <source>
        <dbReference type="Proteomes" id="UP001189624"/>
    </source>
</evidence>
<name>A0AA86W3K1_9FABA</name>
<feature type="chain" id="PRO_5041684685" description="Transmembrane protein" evidence="2">
    <location>
        <begin position="30"/>
        <end position="215"/>
    </location>
</feature>
<dbReference type="PANTHER" id="PTHR34663">
    <property type="entry name" value="OS06G0637400 PROTEIN"/>
    <property type="match status" value="1"/>
</dbReference>
<dbReference type="AlphaFoldDB" id="A0AA86W3K1"/>
<evidence type="ECO:0000256" key="1">
    <source>
        <dbReference type="SAM" id="MobiDB-lite"/>
    </source>
</evidence>
<evidence type="ECO:0000313" key="3">
    <source>
        <dbReference type="EMBL" id="CAJ1977395.1"/>
    </source>
</evidence>
<reference evidence="3" key="1">
    <citation type="submission" date="2023-10" db="EMBL/GenBank/DDBJ databases">
        <authorList>
            <person name="Domelevo Entfellner J.-B."/>
        </authorList>
    </citation>
    <scope>NUCLEOTIDE SEQUENCE</scope>
</reference>
<sequence length="215" mass="23432">MDTRIKSVSFLILVLVASLCTSLLPLSEARPLSIYSPSKDGAIREVNGVFRTLKSSGPSPGIGHKLNKLQNLGGMKDSGPTPGNSVPYVHSKLHIQNGNLGTHGKWSKVLNLSLVHVLDIMTGKLQFLSFIVIIVWCSSWLNIQHAIARPLNTLLLHGDADQEPRRTTLELSHTVLRSFSVGDKEKDIVIDNSGPSPKGPGHDEALPFFYSQPNN</sequence>
<dbReference type="Proteomes" id="UP001189624">
    <property type="component" value="Chromosome 10"/>
</dbReference>
<dbReference type="GO" id="GO:0045087">
    <property type="term" value="P:innate immune response"/>
    <property type="evidence" value="ECO:0007669"/>
    <property type="project" value="InterPro"/>
</dbReference>
<dbReference type="GO" id="GO:0050793">
    <property type="term" value="P:regulation of developmental process"/>
    <property type="evidence" value="ECO:0007669"/>
    <property type="project" value="InterPro"/>
</dbReference>
<proteinExistence type="predicted"/>
<keyword evidence="4" id="KW-1185">Reference proteome</keyword>
<dbReference type="InterPro" id="IPR044700">
    <property type="entry name" value="PIP2/PIPL1"/>
</dbReference>
<feature type="signal peptide" evidence="2">
    <location>
        <begin position="1"/>
        <end position="29"/>
    </location>
</feature>
<dbReference type="Gramene" id="rna-AYBTSS11_LOCUS29560">
    <property type="protein sequence ID" value="CAJ1977395.1"/>
    <property type="gene ID" value="gene-AYBTSS11_LOCUS29560"/>
</dbReference>
<accession>A0AA86W3K1</accession>
<evidence type="ECO:0000256" key="2">
    <source>
        <dbReference type="SAM" id="SignalP"/>
    </source>
</evidence>
<evidence type="ECO:0008006" key="5">
    <source>
        <dbReference type="Google" id="ProtNLM"/>
    </source>
</evidence>
<protein>
    <recommendedName>
        <fullName evidence="5">Transmembrane protein</fullName>
    </recommendedName>
</protein>
<organism evidence="3 4">
    <name type="scientific">Sphenostylis stenocarpa</name>
    <dbReference type="NCBI Taxonomy" id="92480"/>
    <lineage>
        <taxon>Eukaryota</taxon>
        <taxon>Viridiplantae</taxon>
        <taxon>Streptophyta</taxon>
        <taxon>Embryophyta</taxon>
        <taxon>Tracheophyta</taxon>
        <taxon>Spermatophyta</taxon>
        <taxon>Magnoliopsida</taxon>
        <taxon>eudicotyledons</taxon>
        <taxon>Gunneridae</taxon>
        <taxon>Pentapetalae</taxon>
        <taxon>rosids</taxon>
        <taxon>fabids</taxon>
        <taxon>Fabales</taxon>
        <taxon>Fabaceae</taxon>
        <taxon>Papilionoideae</taxon>
        <taxon>50 kb inversion clade</taxon>
        <taxon>NPAAA clade</taxon>
        <taxon>indigoferoid/millettioid clade</taxon>
        <taxon>Phaseoleae</taxon>
        <taxon>Sphenostylis</taxon>
    </lineage>
</organism>
<dbReference type="PANTHER" id="PTHR34663:SF8">
    <property type="entry name" value="PROTEIN, PUTATIVE-RELATED"/>
    <property type="match status" value="1"/>
</dbReference>
<dbReference type="EMBL" id="OY731407">
    <property type="protein sequence ID" value="CAJ1977395.1"/>
    <property type="molecule type" value="Genomic_DNA"/>
</dbReference>
<feature type="region of interest" description="Disordered" evidence="1">
    <location>
        <begin position="187"/>
        <end position="215"/>
    </location>
</feature>
<keyword evidence="2" id="KW-0732">Signal</keyword>
<gene>
    <name evidence="3" type="ORF">AYBTSS11_LOCUS29560</name>
</gene>